<accession>A0A0C9YKF5</accession>
<reference evidence="1 2" key="1">
    <citation type="submission" date="2014-04" db="EMBL/GenBank/DDBJ databases">
        <authorList>
            <consortium name="DOE Joint Genome Institute"/>
            <person name="Kuo A."/>
            <person name="Kohler A."/>
            <person name="Costa M.D."/>
            <person name="Nagy L.G."/>
            <person name="Floudas D."/>
            <person name="Copeland A."/>
            <person name="Barry K.W."/>
            <person name="Cichocki N."/>
            <person name="Veneault-Fourrey C."/>
            <person name="LaButti K."/>
            <person name="Lindquist E.A."/>
            <person name="Lipzen A."/>
            <person name="Lundell T."/>
            <person name="Morin E."/>
            <person name="Murat C."/>
            <person name="Sun H."/>
            <person name="Tunlid A."/>
            <person name="Henrissat B."/>
            <person name="Grigoriev I.V."/>
            <person name="Hibbett D.S."/>
            <person name="Martin F."/>
            <person name="Nordberg H.P."/>
            <person name="Cantor M.N."/>
            <person name="Hua S.X."/>
        </authorList>
    </citation>
    <scope>NUCLEOTIDE SEQUENCE [LARGE SCALE GENOMIC DNA]</scope>
    <source>
        <strain evidence="1 2">441</strain>
    </source>
</reference>
<keyword evidence="2" id="KW-1185">Reference proteome</keyword>
<sequence length="60" mass="6720">MKENVKDCSANTCPQMNSHIYVNVSISANKDHRLLVWNSGAPKKRQTINAGRNLLVRGCH</sequence>
<dbReference type="Proteomes" id="UP000054018">
    <property type="component" value="Unassembled WGS sequence"/>
</dbReference>
<evidence type="ECO:0000313" key="2">
    <source>
        <dbReference type="Proteomes" id="UP000054018"/>
    </source>
</evidence>
<dbReference type="HOGENOM" id="CLU_2942676_0_0_1"/>
<dbReference type="AlphaFoldDB" id="A0A0C9YKF5"/>
<dbReference type="EMBL" id="KN833944">
    <property type="protein sequence ID" value="KIK14339.1"/>
    <property type="molecule type" value="Genomic_DNA"/>
</dbReference>
<name>A0A0C9YKF5_9AGAM</name>
<organism evidence="1 2">
    <name type="scientific">Pisolithus microcarpus 441</name>
    <dbReference type="NCBI Taxonomy" id="765257"/>
    <lineage>
        <taxon>Eukaryota</taxon>
        <taxon>Fungi</taxon>
        <taxon>Dikarya</taxon>
        <taxon>Basidiomycota</taxon>
        <taxon>Agaricomycotina</taxon>
        <taxon>Agaricomycetes</taxon>
        <taxon>Agaricomycetidae</taxon>
        <taxon>Boletales</taxon>
        <taxon>Sclerodermatineae</taxon>
        <taxon>Pisolithaceae</taxon>
        <taxon>Pisolithus</taxon>
    </lineage>
</organism>
<reference evidence="2" key="2">
    <citation type="submission" date="2015-01" db="EMBL/GenBank/DDBJ databases">
        <title>Evolutionary Origins and Diversification of the Mycorrhizal Mutualists.</title>
        <authorList>
            <consortium name="DOE Joint Genome Institute"/>
            <consortium name="Mycorrhizal Genomics Consortium"/>
            <person name="Kohler A."/>
            <person name="Kuo A."/>
            <person name="Nagy L.G."/>
            <person name="Floudas D."/>
            <person name="Copeland A."/>
            <person name="Barry K.W."/>
            <person name="Cichocki N."/>
            <person name="Veneault-Fourrey C."/>
            <person name="LaButti K."/>
            <person name="Lindquist E.A."/>
            <person name="Lipzen A."/>
            <person name="Lundell T."/>
            <person name="Morin E."/>
            <person name="Murat C."/>
            <person name="Riley R."/>
            <person name="Ohm R."/>
            <person name="Sun H."/>
            <person name="Tunlid A."/>
            <person name="Henrissat B."/>
            <person name="Grigoriev I.V."/>
            <person name="Hibbett D.S."/>
            <person name="Martin F."/>
        </authorList>
    </citation>
    <scope>NUCLEOTIDE SEQUENCE [LARGE SCALE GENOMIC DNA]</scope>
    <source>
        <strain evidence="2">441</strain>
    </source>
</reference>
<evidence type="ECO:0000313" key="1">
    <source>
        <dbReference type="EMBL" id="KIK14339.1"/>
    </source>
</evidence>
<protein>
    <submittedName>
        <fullName evidence="1">Uncharacterized protein</fullName>
    </submittedName>
</protein>
<proteinExistence type="predicted"/>
<gene>
    <name evidence="1" type="ORF">PISMIDRAFT_357489</name>
</gene>